<dbReference type="EMBL" id="CAMPGE010004133">
    <property type="protein sequence ID" value="CAI2362977.1"/>
    <property type="molecule type" value="Genomic_DNA"/>
</dbReference>
<gene>
    <name evidence="1" type="ORF">ECRASSUSDP1_LOCUS4307</name>
</gene>
<sequence>MCLDFTVKGMQFSRNTAKQSDLHSPKKNRKVDFIKFKNTQRGPIQSLKIQKSYMKEGRVQSLTERKPNYLKYNNHLKKSIKDLLHNPPLKFNIEEYKTINPDQKKQNKLNFYKSSPKSKNNLKNSKKKLSLSKNKIFQAHGPAGVIKGSLTARNNHNGKSLRDFEQSIKRHNTKRAKRIPNRVYEIIRLKVKSQRRRIDSKTAHFLKDHMMRYEQISSTIKNIKRG</sequence>
<accession>A0AAD1U995</accession>
<evidence type="ECO:0000313" key="1">
    <source>
        <dbReference type="EMBL" id="CAI2362977.1"/>
    </source>
</evidence>
<proteinExistence type="predicted"/>
<comment type="caution">
    <text evidence="1">The sequence shown here is derived from an EMBL/GenBank/DDBJ whole genome shotgun (WGS) entry which is preliminary data.</text>
</comment>
<reference evidence="1" key="1">
    <citation type="submission" date="2023-07" db="EMBL/GenBank/DDBJ databases">
        <authorList>
            <consortium name="AG Swart"/>
            <person name="Singh M."/>
            <person name="Singh A."/>
            <person name="Seah K."/>
            <person name="Emmerich C."/>
        </authorList>
    </citation>
    <scope>NUCLEOTIDE SEQUENCE</scope>
    <source>
        <strain evidence="1">DP1</strain>
    </source>
</reference>
<dbReference type="Proteomes" id="UP001295684">
    <property type="component" value="Unassembled WGS sequence"/>
</dbReference>
<organism evidence="1 2">
    <name type="scientific">Euplotes crassus</name>
    <dbReference type="NCBI Taxonomy" id="5936"/>
    <lineage>
        <taxon>Eukaryota</taxon>
        <taxon>Sar</taxon>
        <taxon>Alveolata</taxon>
        <taxon>Ciliophora</taxon>
        <taxon>Intramacronucleata</taxon>
        <taxon>Spirotrichea</taxon>
        <taxon>Hypotrichia</taxon>
        <taxon>Euplotida</taxon>
        <taxon>Euplotidae</taxon>
        <taxon>Moneuplotes</taxon>
    </lineage>
</organism>
<protein>
    <submittedName>
        <fullName evidence="1">Uncharacterized protein</fullName>
    </submittedName>
</protein>
<evidence type="ECO:0000313" key="2">
    <source>
        <dbReference type="Proteomes" id="UP001295684"/>
    </source>
</evidence>
<dbReference type="AlphaFoldDB" id="A0AAD1U995"/>
<keyword evidence="2" id="KW-1185">Reference proteome</keyword>
<name>A0AAD1U995_EUPCR</name>